<reference evidence="1 2" key="1">
    <citation type="submission" date="2020-06" db="EMBL/GenBank/DDBJ databases">
        <title>Transcriptomic and genomic resources for Thalictrum thalictroides and T. hernandezii: Facilitating candidate gene discovery in an emerging model plant lineage.</title>
        <authorList>
            <person name="Arias T."/>
            <person name="Riano-Pachon D.M."/>
            <person name="Di Stilio V.S."/>
        </authorList>
    </citation>
    <scope>NUCLEOTIDE SEQUENCE [LARGE SCALE GENOMIC DNA]</scope>
    <source>
        <strain evidence="2">cv. WT478/WT964</strain>
        <tissue evidence="1">Leaves</tissue>
    </source>
</reference>
<keyword evidence="2" id="KW-1185">Reference proteome</keyword>
<protein>
    <submittedName>
        <fullName evidence="1">Uncharacterized protein</fullName>
    </submittedName>
</protein>
<name>A0A7J6X1R0_THATH</name>
<comment type="caution">
    <text evidence="1">The sequence shown here is derived from an EMBL/GenBank/DDBJ whole genome shotgun (WGS) entry which is preliminary data.</text>
</comment>
<proteinExistence type="predicted"/>
<organism evidence="1 2">
    <name type="scientific">Thalictrum thalictroides</name>
    <name type="common">Rue-anemone</name>
    <name type="synonym">Anemone thalictroides</name>
    <dbReference type="NCBI Taxonomy" id="46969"/>
    <lineage>
        <taxon>Eukaryota</taxon>
        <taxon>Viridiplantae</taxon>
        <taxon>Streptophyta</taxon>
        <taxon>Embryophyta</taxon>
        <taxon>Tracheophyta</taxon>
        <taxon>Spermatophyta</taxon>
        <taxon>Magnoliopsida</taxon>
        <taxon>Ranunculales</taxon>
        <taxon>Ranunculaceae</taxon>
        <taxon>Thalictroideae</taxon>
        <taxon>Thalictrum</taxon>
    </lineage>
</organism>
<sequence length="64" mass="7333">HNEEKAKGSIKLLSGLRNAETLELFFWSKFKDNTTINWGDDLHEFNKKLQALPRASSSVTILFP</sequence>
<dbReference type="OrthoDB" id="10590453at2759"/>
<dbReference type="Proteomes" id="UP000554482">
    <property type="component" value="Unassembled WGS sequence"/>
</dbReference>
<evidence type="ECO:0000313" key="1">
    <source>
        <dbReference type="EMBL" id="KAF5203659.1"/>
    </source>
</evidence>
<accession>A0A7J6X1R0</accession>
<dbReference type="AlphaFoldDB" id="A0A7J6X1R0"/>
<evidence type="ECO:0000313" key="2">
    <source>
        <dbReference type="Proteomes" id="UP000554482"/>
    </source>
</evidence>
<feature type="non-terminal residue" evidence="1">
    <location>
        <position position="1"/>
    </location>
</feature>
<gene>
    <name evidence="1" type="ORF">FRX31_006754</name>
</gene>
<dbReference type="EMBL" id="JABWDY010006475">
    <property type="protein sequence ID" value="KAF5203659.1"/>
    <property type="molecule type" value="Genomic_DNA"/>
</dbReference>